<keyword evidence="1" id="KW-0614">Plasmid</keyword>
<name>A0AAN0XZ51_9VIBR</name>
<dbReference type="KEGG" id="vbr:A6E01_19190"/>
<reference evidence="1 2" key="1">
    <citation type="submission" date="2016-06" db="EMBL/GenBank/DDBJ databases">
        <title>Adaptive Radiation by Waves of Gene Transfer Leads to Fine-Scale Resource Partitioning in Marine Microbes.</title>
        <authorList>
            <person name="Hehemann J.-H."/>
            <person name="Arevalo P."/>
            <person name="Datta M.S."/>
            <person name="Yu X."/>
            <person name="Corzett C."/>
            <person name="Henschel A."/>
            <person name="Preheim S.P."/>
            <person name="Timberlake S."/>
            <person name="Alm E.J."/>
            <person name="Polz M.F."/>
        </authorList>
    </citation>
    <scope>NUCLEOTIDE SEQUENCE [LARGE SCALE GENOMIC DNA]</scope>
    <source>
        <strain evidence="1 2">FF50</strain>
        <plasmid evidence="1 2">unnamed1</plasmid>
    </source>
</reference>
<dbReference type="EMBL" id="CP016179">
    <property type="protein sequence ID" value="ANO35340.1"/>
    <property type="molecule type" value="Genomic_DNA"/>
</dbReference>
<proteinExistence type="predicted"/>
<dbReference type="AlphaFoldDB" id="A0AAN0XZ51"/>
<dbReference type="RefSeq" id="WP_065211102.1">
    <property type="nucleotide sequence ID" value="NZ_CP016179.1"/>
</dbReference>
<evidence type="ECO:0000313" key="1">
    <source>
        <dbReference type="EMBL" id="ANO35340.1"/>
    </source>
</evidence>
<dbReference type="Proteomes" id="UP000092018">
    <property type="component" value="Plasmid unnamed1"/>
</dbReference>
<sequence>MKVETGIVIQAVAVTSGGQEKTLLKKLRATHKLKYELALFRDDQVVRYASESPGLVGVELVIDLVRDQFGESVVGDGSFTVIAEDMHGKPCVFLHKNWVCISLKPVVEGESPITIGEVFSFAGVDTGDVKVRLLSSPREIDKNAYALSGFMHEVKVQQKRILSAAGVGVVLACFGYIWQEVTKVEQQIIRQEKIVYVDKYEGYKNVISEGVVLSHGVVPSVEAITMLSGLPDGWRYEGVTYSRGLVSAGIVNAGGSVSELEHFRYAQVRPSDLSVNGQSAGYAREVHSSPSLKQDWTTNIVAINELRNSVIDVFVALGASVMSNSEVSKGSYSEQSFMVSFVDVPAYTLISGVKIFDGMPIVLRSVNMTERADSRVSAEIEFVIYGVK</sequence>
<protein>
    <submittedName>
        <fullName evidence="1">Uncharacterized protein</fullName>
    </submittedName>
</protein>
<organism evidence="1 2">
    <name type="scientific">Vibrio breoganii</name>
    <dbReference type="NCBI Taxonomy" id="553239"/>
    <lineage>
        <taxon>Bacteria</taxon>
        <taxon>Pseudomonadati</taxon>
        <taxon>Pseudomonadota</taxon>
        <taxon>Gammaproteobacteria</taxon>
        <taxon>Vibrionales</taxon>
        <taxon>Vibrionaceae</taxon>
        <taxon>Vibrio</taxon>
    </lineage>
</organism>
<accession>A0AAN0XZ51</accession>
<geneLocation type="plasmid" evidence="1 2">
    <name>unnamed1</name>
</geneLocation>
<evidence type="ECO:0000313" key="2">
    <source>
        <dbReference type="Proteomes" id="UP000092018"/>
    </source>
</evidence>
<gene>
    <name evidence="1" type="ORF">A6E01_19190</name>
</gene>